<dbReference type="Proteomes" id="UP000274822">
    <property type="component" value="Unassembled WGS sequence"/>
</dbReference>
<keyword evidence="3" id="KW-1185">Reference proteome</keyword>
<dbReference type="AlphaFoldDB" id="A0A433QKW2"/>
<feature type="region of interest" description="Disordered" evidence="1">
    <location>
        <begin position="172"/>
        <end position="220"/>
    </location>
</feature>
<comment type="caution">
    <text evidence="2">The sequence shown here is derived from an EMBL/GenBank/DDBJ whole genome shotgun (WGS) entry which is preliminary data.</text>
</comment>
<dbReference type="EMBL" id="RBNJ01003909">
    <property type="protein sequence ID" value="RUS30409.1"/>
    <property type="molecule type" value="Genomic_DNA"/>
</dbReference>
<gene>
    <name evidence="2" type="ORF">BC938DRAFT_479420</name>
</gene>
<dbReference type="Gene3D" id="3.90.190.10">
    <property type="entry name" value="Protein tyrosine phosphatase superfamily"/>
    <property type="match status" value="1"/>
</dbReference>
<sequence>MRNAQLIVCTTSMTKNFSQYQKTADIRTDIALQWEHQIEYFSQTTNVLAIDMVGCGKSDVVGGGGEALGSMLCEWRLVCLHDDLPPLRPHRAPHNTLPFLIDCPHRSLLRLHARDASLANANPPPIDPRPCPPLAQGPIHAGPGPLPTLRAVVPRLDRGCDAATRQEGWDEVSECGQVGGQRGERGGASEAVEVESGEQNPRVEEDDCRSRSVGDEDRVGDGLRTSVACGRKGVVSPHDMYEIRSCLLQNAHATLTATQVPPPFVIPGAGHQTMLEKPELVNPVALNFLNKSCGCEAMDPTWQILHKTRGENKWDLKNYEKWKRMPTISSTTIGPSLFRGMKVMRQTDPDHSPSAFFAKYPEVGYVIDISHDSSPPYRPSDFDRSNVCYVKLGTVSKIPPSRNDVARFIECVKRCWGERPDVQIAVHCHYGRILFHSHLLLLILCYISLQLQPHRLRNLLLFNRGNGRVGAGRHKVLRRSEAAGDKAHTLQGRAVSALRVARAERDGRCGRRVMVGDFAKDVVRR</sequence>
<proteinExistence type="predicted"/>
<organism evidence="2 3">
    <name type="scientific">Jimgerdemannia flammicorona</name>
    <dbReference type="NCBI Taxonomy" id="994334"/>
    <lineage>
        <taxon>Eukaryota</taxon>
        <taxon>Fungi</taxon>
        <taxon>Fungi incertae sedis</taxon>
        <taxon>Mucoromycota</taxon>
        <taxon>Mucoromycotina</taxon>
        <taxon>Endogonomycetes</taxon>
        <taxon>Endogonales</taxon>
        <taxon>Endogonaceae</taxon>
        <taxon>Jimgerdemannia</taxon>
    </lineage>
</organism>
<protein>
    <recommendedName>
        <fullName evidence="4">Tyrosine specific protein phosphatases domain-containing protein</fullName>
    </recommendedName>
</protein>
<accession>A0A433QKW2</accession>
<evidence type="ECO:0008006" key="4">
    <source>
        <dbReference type="Google" id="ProtNLM"/>
    </source>
</evidence>
<evidence type="ECO:0000313" key="2">
    <source>
        <dbReference type="EMBL" id="RUS30409.1"/>
    </source>
</evidence>
<reference evidence="2 3" key="1">
    <citation type="journal article" date="2018" name="New Phytol.">
        <title>Phylogenomics of Endogonaceae and evolution of mycorrhizas within Mucoromycota.</title>
        <authorList>
            <person name="Chang Y."/>
            <person name="Desiro A."/>
            <person name="Na H."/>
            <person name="Sandor L."/>
            <person name="Lipzen A."/>
            <person name="Clum A."/>
            <person name="Barry K."/>
            <person name="Grigoriev I.V."/>
            <person name="Martin F.M."/>
            <person name="Stajich J.E."/>
            <person name="Smith M.E."/>
            <person name="Bonito G."/>
            <person name="Spatafora J.W."/>
        </authorList>
    </citation>
    <scope>NUCLEOTIDE SEQUENCE [LARGE SCALE GENOMIC DNA]</scope>
    <source>
        <strain evidence="2 3">AD002</strain>
    </source>
</reference>
<dbReference type="InterPro" id="IPR029058">
    <property type="entry name" value="AB_hydrolase_fold"/>
</dbReference>
<dbReference type="SUPFAM" id="SSF52799">
    <property type="entry name" value="(Phosphotyrosine protein) phosphatases II"/>
    <property type="match status" value="1"/>
</dbReference>
<evidence type="ECO:0000256" key="1">
    <source>
        <dbReference type="SAM" id="MobiDB-lite"/>
    </source>
</evidence>
<evidence type="ECO:0000313" key="3">
    <source>
        <dbReference type="Proteomes" id="UP000274822"/>
    </source>
</evidence>
<dbReference type="SUPFAM" id="SSF53474">
    <property type="entry name" value="alpha/beta-Hydrolases"/>
    <property type="match status" value="1"/>
</dbReference>
<dbReference type="InterPro" id="IPR029021">
    <property type="entry name" value="Prot-tyrosine_phosphatase-like"/>
</dbReference>
<name>A0A433QKW2_9FUNG</name>
<feature type="compositionally biased region" description="Basic and acidic residues" evidence="1">
    <location>
        <begin position="208"/>
        <end position="220"/>
    </location>
</feature>